<dbReference type="GO" id="GO:0003700">
    <property type="term" value="F:DNA-binding transcription factor activity"/>
    <property type="evidence" value="ECO:0007669"/>
    <property type="project" value="InterPro"/>
</dbReference>
<dbReference type="AlphaFoldDB" id="A0A4P6JQF6"/>
<dbReference type="PROSITE" id="PS00552">
    <property type="entry name" value="HTH_MERR_1"/>
    <property type="match status" value="1"/>
</dbReference>
<evidence type="ECO:0000256" key="1">
    <source>
        <dbReference type="ARBA" id="ARBA00023015"/>
    </source>
</evidence>
<evidence type="ECO:0000256" key="3">
    <source>
        <dbReference type="ARBA" id="ARBA00023163"/>
    </source>
</evidence>
<evidence type="ECO:0000313" key="7">
    <source>
        <dbReference type="Proteomes" id="UP000290365"/>
    </source>
</evidence>
<name>A0A4P6JQF6_KTERU</name>
<evidence type="ECO:0000313" key="6">
    <source>
        <dbReference type="EMBL" id="QBD76996.1"/>
    </source>
</evidence>
<dbReference type="GO" id="GO:0003677">
    <property type="term" value="F:DNA binding"/>
    <property type="evidence" value="ECO:0007669"/>
    <property type="project" value="UniProtKB-KW"/>
</dbReference>
<keyword evidence="2" id="KW-0238">DNA-binding</keyword>
<dbReference type="SMART" id="SM00422">
    <property type="entry name" value="HTH_MERR"/>
    <property type="match status" value="1"/>
</dbReference>
<evidence type="ECO:0000256" key="2">
    <source>
        <dbReference type="ARBA" id="ARBA00023125"/>
    </source>
</evidence>
<dbReference type="InterPro" id="IPR009061">
    <property type="entry name" value="DNA-bd_dom_put_sf"/>
</dbReference>
<dbReference type="PRINTS" id="PR00040">
    <property type="entry name" value="HTHMERR"/>
</dbReference>
<dbReference type="Pfam" id="PF13411">
    <property type="entry name" value="MerR_1"/>
    <property type="match status" value="1"/>
</dbReference>
<proteinExistence type="predicted"/>
<keyword evidence="3" id="KW-0804">Transcription</keyword>
<keyword evidence="1" id="KW-0805">Transcription regulation</keyword>
<dbReference type="KEGG" id="kbs:EPA93_13680"/>
<dbReference type="Gene3D" id="1.10.1660.10">
    <property type="match status" value="1"/>
</dbReference>
<dbReference type="PROSITE" id="PS50937">
    <property type="entry name" value="HTH_MERR_2"/>
    <property type="match status" value="1"/>
</dbReference>
<gene>
    <name evidence="6" type="ORF">EPA93_13680</name>
</gene>
<keyword evidence="7" id="KW-1185">Reference proteome</keyword>
<feature type="coiled-coil region" evidence="4">
    <location>
        <begin position="84"/>
        <end position="125"/>
    </location>
</feature>
<accession>A0A4P6JQF6</accession>
<dbReference type="InterPro" id="IPR000551">
    <property type="entry name" value="MerR-type_HTH_dom"/>
</dbReference>
<dbReference type="SUPFAM" id="SSF46955">
    <property type="entry name" value="Putative DNA-binding domain"/>
    <property type="match status" value="1"/>
</dbReference>
<dbReference type="PANTHER" id="PTHR30204:SF94">
    <property type="entry name" value="HEAVY METAL-DEPENDENT TRANSCRIPTIONAL REGULATOR HI_0293-RELATED"/>
    <property type="match status" value="1"/>
</dbReference>
<dbReference type="RefSeq" id="WP_129888060.1">
    <property type="nucleotide sequence ID" value="NZ_CP035758.1"/>
</dbReference>
<feature type="domain" description="HTH merR-type" evidence="5">
    <location>
        <begin position="1"/>
        <end position="68"/>
    </location>
</feature>
<organism evidence="6 7">
    <name type="scientific">Ktedonosporobacter rubrisoli</name>
    <dbReference type="NCBI Taxonomy" id="2509675"/>
    <lineage>
        <taxon>Bacteria</taxon>
        <taxon>Bacillati</taxon>
        <taxon>Chloroflexota</taxon>
        <taxon>Ktedonobacteria</taxon>
        <taxon>Ktedonobacterales</taxon>
        <taxon>Ktedonosporobacteraceae</taxon>
        <taxon>Ktedonosporobacter</taxon>
    </lineage>
</organism>
<reference evidence="6 7" key="1">
    <citation type="submission" date="2019-01" db="EMBL/GenBank/DDBJ databases">
        <title>Ktedonosporobacter rubrisoli SCAWS-G2.</title>
        <authorList>
            <person name="Huang Y."/>
            <person name="Yan B."/>
        </authorList>
    </citation>
    <scope>NUCLEOTIDE SEQUENCE [LARGE SCALE GENOMIC DNA]</scope>
    <source>
        <strain evidence="6 7">SCAWS-G2</strain>
    </source>
</reference>
<evidence type="ECO:0000259" key="5">
    <source>
        <dbReference type="PROSITE" id="PS50937"/>
    </source>
</evidence>
<dbReference type="EMBL" id="CP035758">
    <property type="protein sequence ID" value="QBD76996.1"/>
    <property type="molecule type" value="Genomic_DNA"/>
</dbReference>
<keyword evidence="4" id="KW-0175">Coiled coil</keyword>
<dbReference type="OrthoDB" id="9806513at2"/>
<protein>
    <submittedName>
        <fullName evidence="6">MerR family transcriptional regulator</fullName>
    </submittedName>
</protein>
<sequence length="133" mass="15342">MHIGQLATLTGVSERSLRHYEYKGLIYSKRLENGYRDFEESQIERVKAVQFYLGLGLNTVHIGHILNCNPDDAPRIAKFCPQLLDLYENKLAEVNRDLEYLLELKTRLETNIANFKAAKKILQSRAEPAGHQR</sequence>
<dbReference type="PANTHER" id="PTHR30204">
    <property type="entry name" value="REDOX-CYCLING DRUG-SENSING TRANSCRIPTIONAL ACTIVATOR SOXR"/>
    <property type="match status" value="1"/>
</dbReference>
<dbReference type="Proteomes" id="UP000290365">
    <property type="component" value="Chromosome"/>
</dbReference>
<dbReference type="InterPro" id="IPR047057">
    <property type="entry name" value="MerR_fam"/>
</dbReference>
<evidence type="ECO:0000256" key="4">
    <source>
        <dbReference type="SAM" id="Coils"/>
    </source>
</evidence>